<dbReference type="RefSeq" id="WP_342022300.1">
    <property type="nucleotide sequence ID" value="NZ_CP151657.1"/>
</dbReference>
<evidence type="ECO:0000256" key="1">
    <source>
        <dbReference type="SAM" id="SignalP"/>
    </source>
</evidence>
<dbReference type="InterPro" id="IPR011044">
    <property type="entry name" value="Quino_amine_DH_bsu"/>
</dbReference>
<dbReference type="SUPFAM" id="SSF56496">
    <property type="entry name" value="Fibrinogen C-terminal domain-like"/>
    <property type="match status" value="1"/>
</dbReference>
<feature type="signal peptide" evidence="1">
    <location>
        <begin position="1"/>
        <end position="30"/>
    </location>
</feature>
<feature type="chain" id="PRO_5046489168" evidence="1">
    <location>
        <begin position="31"/>
        <end position="947"/>
    </location>
</feature>
<accession>A0ABZ2ZUY8</accession>
<dbReference type="Gene3D" id="2.60.120.260">
    <property type="entry name" value="Galactose-binding domain-like"/>
    <property type="match status" value="1"/>
</dbReference>
<dbReference type="Gene3D" id="3.90.215.10">
    <property type="entry name" value="Gamma Fibrinogen, chain A, domain 1"/>
    <property type="match status" value="1"/>
</dbReference>
<proteinExistence type="predicted"/>
<organism evidence="2 3">
    <name type="scientific">Arthrobacter citreus</name>
    <dbReference type="NCBI Taxonomy" id="1670"/>
    <lineage>
        <taxon>Bacteria</taxon>
        <taxon>Bacillati</taxon>
        <taxon>Actinomycetota</taxon>
        <taxon>Actinomycetes</taxon>
        <taxon>Micrococcales</taxon>
        <taxon>Micrococcaceae</taxon>
        <taxon>Arthrobacter</taxon>
    </lineage>
</organism>
<dbReference type="Gene3D" id="2.60.40.10">
    <property type="entry name" value="Immunoglobulins"/>
    <property type="match status" value="1"/>
</dbReference>
<keyword evidence="3" id="KW-1185">Reference proteome</keyword>
<gene>
    <name evidence="2" type="ORF">AAE021_10595</name>
</gene>
<sequence length="947" mass="97551">MNQQHRNRHRRLRLGAALTALMVAAGIGTALPGNTAEPAPATNGSSAAAAAASCWEIKQTNPSLASGVYWLLTPSMAAPEQFYCDQVTDGGGWVLIGRGREGWKELYEGRGTTAQVRGTVTGTAAFAPRQLSATVIDGLLNGQAPDKLDDGIRLRRALDTSGSTWQETRYKTANQPRWSWAIGSATPVTSGSFDSTTFSGGKTSSFGTDQRYQRVVTTEAEAQGWTQGFAYGSQARGENTATSYIWSSTATAGNPRPFTQMYLRPKITQATAGFSALPAAGAPGFTQQARPETGALATSWGVTGLASGTGELNTEVQAFAQIGSVVYVAGNFQYVQQDKAGTGRVEQPYLAGFDVASGQWISTFRPKLNGQVKALAVLPNGTLAIGGTFTTLNGAATGSVAVINPGTGAAVPGWRVGVENRVTGGAVQIRTLAVKDGWLYVGGAFTHLTGGTGTSPVYARSAARVAVADGKPDSTWNPAFNGTVVDVDPGANGKQLYAAGYFTTSNASNTNRAAAVSTGAGATAAPWDFVLSSTERGGYQQGIEEVGGQVWVGGSQHSLFRFDAATLTRQSTNITLQGGDFQDVTDANGIVYGSCHCGHWNYSGASTWPSVGTDFEIADKINLIGAWDAGTGKYIPSFNPVLKGRAGYGVWAAFVDSRGVLWAGGDLVSSSTSAGASQWSGGYARFAPVDAAAPATPAGFTVSSSAGADNISWSASAGSPASYHVLRNDRVVATTTATSMSLPAMGGARYAVRAADAAGNYSATTAVKAGGSAPQAPDQQIITADAAWRYRFSTEAPPTGWTGVGFADSSWSSGAAPLGWGSTGLGTQLAAEGTKPLSSHYRKTFELADASRVASVTLTTRADDGVVVYVNGKEVARANMPTGAITHNSYATAAPSTAAALAAPVVVTVPGSSFVTGTNVISAEVHSNYRGTPSSSFALTASVSVKK</sequence>
<dbReference type="SUPFAM" id="SSF50969">
    <property type="entry name" value="YVTN repeat-like/Quinoprotein amine dehydrogenase"/>
    <property type="match status" value="1"/>
</dbReference>
<keyword evidence="1" id="KW-0732">Signal</keyword>
<evidence type="ECO:0000313" key="2">
    <source>
        <dbReference type="EMBL" id="WZP14649.1"/>
    </source>
</evidence>
<dbReference type="SUPFAM" id="SSF49785">
    <property type="entry name" value="Galactose-binding domain-like"/>
    <property type="match status" value="1"/>
</dbReference>
<evidence type="ECO:0000313" key="3">
    <source>
        <dbReference type="Proteomes" id="UP001448858"/>
    </source>
</evidence>
<dbReference type="EMBL" id="CP151657">
    <property type="protein sequence ID" value="WZP14649.1"/>
    <property type="molecule type" value="Genomic_DNA"/>
</dbReference>
<name>A0ABZ2ZUY8_9MICC</name>
<dbReference type="NCBIfam" id="NF040941">
    <property type="entry name" value="GGGWT_bact"/>
    <property type="match status" value="1"/>
</dbReference>
<dbReference type="InterPro" id="IPR036056">
    <property type="entry name" value="Fibrinogen-like_C"/>
</dbReference>
<protein>
    <submittedName>
        <fullName evidence="2">Fibrinogen-like YCDxxxxGGGW domain-containing protein</fullName>
    </submittedName>
</protein>
<dbReference type="InterPro" id="IPR008979">
    <property type="entry name" value="Galactose-bd-like_sf"/>
</dbReference>
<dbReference type="InterPro" id="IPR014716">
    <property type="entry name" value="Fibrinogen_a/b/g_C_1"/>
</dbReference>
<dbReference type="Proteomes" id="UP001448858">
    <property type="component" value="Chromosome"/>
</dbReference>
<dbReference type="InterPro" id="IPR013783">
    <property type="entry name" value="Ig-like_fold"/>
</dbReference>
<reference evidence="2 3" key="1">
    <citation type="submission" date="2024-04" db="EMBL/GenBank/DDBJ databases">
        <title>Arthrobacter sp. from Plains bison fecal sample.</title>
        <authorList>
            <person name="Ruzzini A."/>
        </authorList>
    </citation>
    <scope>NUCLEOTIDE SEQUENCE [LARGE SCALE GENOMIC DNA]</scope>
    <source>
        <strain evidence="2 3">EINP1</strain>
    </source>
</reference>